<gene>
    <name evidence="4" type="ORF">D6D01_08411</name>
</gene>
<dbReference type="Gene3D" id="3.40.50.1820">
    <property type="entry name" value="alpha/beta hydrolase"/>
    <property type="match status" value="1"/>
</dbReference>
<dbReference type="InterPro" id="IPR029058">
    <property type="entry name" value="AB_hydrolase_fold"/>
</dbReference>
<evidence type="ECO:0000256" key="1">
    <source>
        <dbReference type="ARBA" id="ARBA00005622"/>
    </source>
</evidence>
<feature type="region of interest" description="Disordered" evidence="3">
    <location>
        <begin position="1"/>
        <end position="34"/>
    </location>
</feature>
<dbReference type="PANTHER" id="PTHR40841">
    <property type="entry name" value="SIDEROPHORE TRIACETYLFUSARININE C ESTERASE"/>
    <property type="match status" value="1"/>
</dbReference>
<dbReference type="EMBL" id="QZBD01000476">
    <property type="protein sequence ID" value="THY13215.1"/>
    <property type="molecule type" value="Genomic_DNA"/>
</dbReference>
<dbReference type="SUPFAM" id="SSF53474">
    <property type="entry name" value="alpha/beta-Hydrolases"/>
    <property type="match status" value="1"/>
</dbReference>
<dbReference type="PANTHER" id="PTHR40841:SF2">
    <property type="entry name" value="SIDEROPHORE-DEGRADING ESTERASE (EUROFUNG)"/>
    <property type="match status" value="1"/>
</dbReference>
<comment type="caution">
    <text evidence="4">The sequence shown here is derived from an EMBL/GenBank/DDBJ whole genome shotgun (WGS) entry which is preliminary data.</text>
</comment>
<evidence type="ECO:0000256" key="2">
    <source>
        <dbReference type="ARBA" id="ARBA00022801"/>
    </source>
</evidence>
<accession>A0A4S9KD04</accession>
<organism evidence="4 5">
    <name type="scientific">Aureobasidium pullulans</name>
    <name type="common">Black yeast</name>
    <name type="synonym">Pullularia pullulans</name>
    <dbReference type="NCBI Taxonomy" id="5580"/>
    <lineage>
        <taxon>Eukaryota</taxon>
        <taxon>Fungi</taxon>
        <taxon>Dikarya</taxon>
        <taxon>Ascomycota</taxon>
        <taxon>Pezizomycotina</taxon>
        <taxon>Dothideomycetes</taxon>
        <taxon>Dothideomycetidae</taxon>
        <taxon>Dothideales</taxon>
        <taxon>Saccotheciaceae</taxon>
        <taxon>Aureobasidium</taxon>
    </lineage>
</organism>
<proteinExistence type="inferred from homology"/>
<dbReference type="InterPro" id="IPR052558">
    <property type="entry name" value="Siderophore_Hydrolase_D"/>
</dbReference>
<name>A0A4S9KD04_AURPU</name>
<reference evidence="4 5" key="1">
    <citation type="submission" date="2018-10" db="EMBL/GenBank/DDBJ databases">
        <title>Fifty Aureobasidium pullulans genomes reveal a recombining polyextremotolerant generalist.</title>
        <authorList>
            <person name="Gostincar C."/>
            <person name="Turk M."/>
            <person name="Zajc J."/>
            <person name="Gunde-Cimerman N."/>
        </authorList>
    </citation>
    <scope>NUCLEOTIDE SEQUENCE [LARGE SCALE GENOMIC DNA]</scope>
    <source>
        <strain evidence="4 5">EXF-6604</strain>
    </source>
</reference>
<dbReference type="Pfam" id="PF00756">
    <property type="entry name" value="Esterase"/>
    <property type="match status" value="1"/>
</dbReference>
<dbReference type="Proteomes" id="UP000306584">
    <property type="component" value="Unassembled WGS sequence"/>
</dbReference>
<dbReference type="AlphaFoldDB" id="A0A4S9KD04"/>
<dbReference type="GO" id="GO:0016788">
    <property type="term" value="F:hydrolase activity, acting on ester bonds"/>
    <property type="evidence" value="ECO:0007669"/>
    <property type="project" value="TreeGrafter"/>
</dbReference>
<sequence length="307" mass="33946">MSIRQQQQPTTSRFRSTNMSATTGSSITLPNATQHDLTNSSTGLNYRIQISWPLNWDRTKQLRNSKVPVIYILDGNALFLTATEILWRSASNSFYHGGGIIVAIGYQNIPTETGSLFSSQRNTDLTINEHEVHAGLGGADGFLEFIGREVRPLVERQFEDVSIGEEAIFGHSFGGLCVLHSLFSKTGGAFDAYFAASPSVWWDAAIVEEAEKFCNAESKGTQGSLQISYGALEQRPTRTNAESDVEFEERQMRCTERKMADNAVELEKKLRSSGKLTKVSITEFEGEDHGTVATSALLRALSTFFDH</sequence>
<evidence type="ECO:0000313" key="4">
    <source>
        <dbReference type="EMBL" id="THY13215.1"/>
    </source>
</evidence>
<comment type="similarity">
    <text evidence="1">Belongs to the esterase D family.</text>
</comment>
<keyword evidence="2" id="KW-0378">Hydrolase</keyword>
<dbReference type="InterPro" id="IPR000801">
    <property type="entry name" value="Esterase-like"/>
</dbReference>
<evidence type="ECO:0000313" key="5">
    <source>
        <dbReference type="Proteomes" id="UP000306584"/>
    </source>
</evidence>
<protein>
    <submittedName>
        <fullName evidence="4">Putative siderophore esterase IroE-like protein</fullName>
    </submittedName>
</protein>
<evidence type="ECO:0000256" key="3">
    <source>
        <dbReference type="SAM" id="MobiDB-lite"/>
    </source>
</evidence>